<evidence type="ECO:0000313" key="4">
    <source>
        <dbReference type="EMBL" id="KAK4283713.1"/>
    </source>
</evidence>
<protein>
    <recommendedName>
        <fullName evidence="3">AB hydrolase-1 domain-containing protein</fullName>
    </recommendedName>
</protein>
<dbReference type="GO" id="GO:0016787">
    <property type="term" value="F:hydrolase activity"/>
    <property type="evidence" value="ECO:0007669"/>
    <property type="project" value="UniProtKB-KW"/>
</dbReference>
<dbReference type="FunFam" id="3.40.50.1820:FF:000042">
    <property type="entry name" value="probable strigolactone esterase DAD2"/>
    <property type="match status" value="1"/>
</dbReference>
<dbReference type="SUPFAM" id="SSF53474">
    <property type="entry name" value="alpha/beta-Hydrolases"/>
    <property type="match status" value="1"/>
</dbReference>
<dbReference type="AlphaFoldDB" id="A0AAE1TFZ6"/>
<sequence length="269" mass="29720">MVKPEKGLSRALNVTTIGSSSETLVLAHGFGVDQSVWEKIVPLLTPHYRLVVFDWPFSGAVNDPTAYSPEKYASFQAFADDLIDLMEEMGLKAVTLAGHSMSAMIGCIASVKRPQLFKKLILICASPRYLNTEGYEGGFTEKDMKQLLSSIETNFEEWVHGFSSVAIDPDDAISREKFQKSLLRMGGEAALPLAKTVFLSDNREWLEKVEIPCTIVQPSHDMVVPHSVALYLAKKIKGKCDLEVIEAVGHFPQLTAHLKLVEVLKAALE</sequence>
<proteinExistence type="inferred from homology"/>
<organism evidence="4 5">
    <name type="scientific">Acacia crassicarpa</name>
    <name type="common">northern wattle</name>
    <dbReference type="NCBI Taxonomy" id="499986"/>
    <lineage>
        <taxon>Eukaryota</taxon>
        <taxon>Viridiplantae</taxon>
        <taxon>Streptophyta</taxon>
        <taxon>Embryophyta</taxon>
        <taxon>Tracheophyta</taxon>
        <taxon>Spermatophyta</taxon>
        <taxon>Magnoliopsida</taxon>
        <taxon>eudicotyledons</taxon>
        <taxon>Gunneridae</taxon>
        <taxon>Pentapetalae</taxon>
        <taxon>rosids</taxon>
        <taxon>fabids</taxon>
        <taxon>Fabales</taxon>
        <taxon>Fabaceae</taxon>
        <taxon>Caesalpinioideae</taxon>
        <taxon>mimosoid clade</taxon>
        <taxon>Acacieae</taxon>
        <taxon>Acacia</taxon>
    </lineage>
</organism>
<keyword evidence="2" id="KW-0378">Hydrolase</keyword>
<dbReference type="EMBL" id="JAWXYG010000001">
    <property type="protein sequence ID" value="KAK4283713.1"/>
    <property type="molecule type" value="Genomic_DNA"/>
</dbReference>
<keyword evidence="5" id="KW-1185">Reference proteome</keyword>
<comment type="caution">
    <text evidence="4">The sequence shown here is derived from an EMBL/GenBank/DDBJ whole genome shotgun (WGS) entry which is preliminary data.</text>
</comment>
<evidence type="ECO:0000256" key="2">
    <source>
        <dbReference type="ARBA" id="ARBA00022801"/>
    </source>
</evidence>
<gene>
    <name evidence="4" type="ORF">QN277_000636</name>
</gene>
<comment type="similarity">
    <text evidence="1">Belongs to the AB hydrolase superfamily.</text>
</comment>
<dbReference type="Proteomes" id="UP001293593">
    <property type="component" value="Unassembled WGS sequence"/>
</dbReference>
<feature type="domain" description="AB hydrolase-1" evidence="3">
    <location>
        <begin position="23"/>
        <end position="255"/>
    </location>
</feature>
<evidence type="ECO:0000259" key="3">
    <source>
        <dbReference type="Pfam" id="PF00561"/>
    </source>
</evidence>
<dbReference type="PANTHER" id="PTHR43039">
    <property type="entry name" value="ESTERASE-RELATED"/>
    <property type="match status" value="1"/>
</dbReference>
<dbReference type="Pfam" id="PF00561">
    <property type="entry name" value="Abhydrolase_1"/>
    <property type="match status" value="1"/>
</dbReference>
<evidence type="ECO:0000313" key="5">
    <source>
        <dbReference type="Proteomes" id="UP001293593"/>
    </source>
</evidence>
<name>A0AAE1TFZ6_9FABA</name>
<dbReference type="InterPro" id="IPR000073">
    <property type="entry name" value="AB_hydrolase_1"/>
</dbReference>
<evidence type="ECO:0000256" key="1">
    <source>
        <dbReference type="ARBA" id="ARBA00008645"/>
    </source>
</evidence>
<reference evidence="4" key="1">
    <citation type="submission" date="2023-10" db="EMBL/GenBank/DDBJ databases">
        <title>Chromosome-level genome of the transformable northern wattle, Acacia crassicarpa.</title>
        <authorList>
            <person name="Massaro I."/>
            <person name="Sinha N.R."/>
            <person name="Poethig S."/>
            <person name="Leichty A.R."/>
        </authorList>
    </citation>
    <scope>NUCLEOTIDE SEQUENCE</scope>
    <source>
        <strain evidence="4">Acra3RX</strain>
        <tissue evidence="4">Leaf</tissue>
    </source>
</reference>
<accession>A0AAE1TFZ6</accession>
<dbReference type="Gene3D" id="3.40.50.1820">
    <property type="entry name" value="alpha/beta hydrolase"/>
    <property type="match status" value="1"/>
</dbReference>
<dbReference type="InterPro" id="IPR029058">
    <property type="entry name" value="AB_hydrolase_fold"/>
</dbReference>